<sequence>MLLRANALRRKLPTVPISGYPEATRALIETSEDNTHRVLVEGYGFRACMTTEGVAGTRTRTNSVMECAQVLGIEAARTTIANEIAEVMGYMGIDPRHMQLLADVMTYKGEVLGITRFGLAKTRDSVLHLASFEKTADHLFDAVAGMKTDQIEGVSECIILGQTMNVGTGGFNVVRRLGFRPRDFGQKLTLFEHAWKMVQMIRKGSRPM</sequence>
<evidence type="ECO:0000313" key="10">
    <source>
        <dbReference type="Proteomes" id="UP000824596"/>
    </source>
</evidence>
<dbReference type="EC" id="2.7.7.6" evidence="2"/>
<dbReference type="FunFam" id="1.10.150.390:FF:000004">
    <property type="entry name" value="DNA-directed RNA polymerase subunit"/>
    <property type="match status" value="1"/>
</dbReference>
<dbReference type="GeneID" id="68353852"/>
<dbReference type="PANTHER" id="PTHR48446:SF1">
    <property type="entry name" value="DNA-DIRECTED RNA POLYMERASE SUBUNIT BETA' N-TERMINAL SECTION"/>
    <property type="match status" value="1"/>
</dbReference>
<comment type="caution">
    <text evidence="9">The sequence shown here is derived from an EMBL/GenBank/DDBJ whole genome shotgun (WGS) entry which is preliminary data.</text>
</comment>
<dbReference type="Pfam" id="PF04998">
    <property type="entry name" value="RNA_pol_Rpb1_5"/>
    <property type="match status" value="1"/>
</dbReference>
<dbReference type="GO" id="GO:0006351">
    <property type="term" value="P:DNA-templated transcription"/>
    <property type="evidence" value="ECO:0007669"/>
    <property type="project" value="InterPro"/>
</dbReference>
<protein>
    <recommendedName>
        <fullName evidence="2">DNA-directed RNA polymerase</fullName>
        <ecNumber evidence="2">2.7.7.6</ecNumber>
    </recommendedName>
</protein>
<dbReference type="Gene3D" id="1.10.150.390">
    <property type="match status" value="1"/>
</dbReference>
<comment type="subcellular location">
    <subcellularLocation>
        <location evidence="1">Nucleus</location>
    </subcellularLocation>
</comment>
<dbReference type="RefSeq" id="XP_044721808.1">
    <property type="nucleotide sequence ID" value="XM_044863194.1"/>
</dbReference>
<gene>
    <name evidence="9" type="ORF">HRG_04723</name>
</gene>
<evidence type="ECO:0000256" key="7">
    <source>
        <dbReference type="ARBA" id="ARBA00048552"/>
    </source>
</evidence>
<name>A0A9P8SK17_9HYPO</name>
<keyword evidence="4" id="KW-0862">Zinc</keyword>
<accession>A0A9P8SK17</accession>
<organism evidence="9 10">
    <name type="scientific">Hirsutella rhossiliensis</name>
    <dbReference type="NCBI Taxonomy" id="111463"/>
    <lineage>
        <taxon>Eukaryota</taxon>
        <taxon>Fungi</taxon>
        <taxon>Dikarya</taxon>
        <taxon>Ascomycota</taxon>
        <taxon>Pezizomycotina</taxon>
        <taxon>Sordariomycetes</taxon>
        <taxon>Hypocreomycetidae</taxon>
        <taxon>Hypocreales</taxon>
        <taxon>Ophiocordycipitaceae</taxon>
        <taxon>Hirsutella</taxon>
    </lineage>
</organism>
<dbReference type="SUPFAM" id="SSF64484">
    <property type="entry name" value="beta and beta-prime subunits of DNA dependent RNA-polymerase"/>
    <property type="match status" value="1"/>
</dbReference>
<evidence type="ECO:0000256" key="3">
    <source>
        <dbReference type="ARBA" id="ARBA00022723"/>
    </source>
</evidence>
<dbReference type="EMBL" id="JAIZPD010000004">
    <property type="protein sequence ID" value="KAH0964295.1"/>
    <property type="molecule type" value="Genomic_DNA"/>
</dbReference>
<proteinExistence type="predicted"/>
<keyword evidence="10" id="KW-1185">Reference proteome</keyword>
<dbReference type="GO" id="GO:0003899">
    <property type="term" value="F:DNA-directed RNA polymerase activity"/>
    <property type="evidence" value="ECO:0007669"/>
    <property type="project" value="UniProtKB-EC"/>
</dbReference>
<keyword evidence="6" id="KW-0539">Nucleus</keyword>
<dbReference type="PANTHER" id="PTHR48446">
    <property type="entry name" value="DNA-DIRECTED RNA POLYMERASE SUBUNIT BETA' N-TERMINAL SECTION"/>
    <property type="match status" value="1"/>
</dbReference>
<evidence type="ECO:0000256" key="5">
    <source>
        <dbReference type="ARBA" id="ARBA00022842"/>
    </source>
</evidence>
<dbReference type="GO" id="GO:0005634">
    <property type="term" value="C:nucleus"/>
    <property type="evidence" value="ECO:0007669"/>
    <property type="project" value="UniProtKB-SubCell"/>
</dbReference>
<dbReference type="InterPro" id="IPR007081">
    <property type="entry name" value="RNA_pol_Rpb1_5"/>
</dbReference>
<dbReference type="GO" id="GO:0046872">
    <property type="term" value="F:metal ion binding"/>
    <property type="evidence" value="ECO:0007669"/>
    <property type="project" value="UniProtKB-KW"/>
</dbReference>
<evidence type="ECO:0000256" key="4">
    <source>
        <dbReference type="ARBA" id="ARBA00022833"/>
    </source>
</evidence>
<dbReference type="Proteomes" id="UP000824596">
    <property type="component" value="Unassembled WGS sequence"/>
</dbReference>
<comment type="catalytic activity">
    <reaction evidence="7">
        <text>RNA(n) + a ribonucleoside 5'-triphosphate = RNA(n+1) + diphosphate</text>
        <dbReference type="Rhea" id="RHEA:21248"/>
        <dbReference type="Rhea" id="RHEA-COMP:14527"/>
        <dbReference type="Rhea" id="RHEA-COMP:17342"/>
        <dbReference type="ChEBI" id="CHEBI:33019"/>
        <dbReference type="ChEBI" id="CHEBI:61557"/>
        <dbReference type="ChEBI" id="CHEBI:140395"/>
        <dbReference type="EC" id="2.7.7.6"/>
    </reaction>
</comment>
<evidence type="ECO:0000256" key="1">
    <source>
        <dbReference type="ARBA" id="ARBA00004123"/>
    </source>
</evidence>
<keyword evidence="5" id="KW-0460">Magnesium</keyword>
<reference evidence="9" key="1">
    <citation type="submission" date="2021-09" db="EMBL/GenBank/DDBJ databases">
        <title>A high-quality genome of the endoparasitic fungus Hirsutella rhossiliensis with a comparison of Hirsutella genomes reveals transposable elements contributing to genome size variation.</title>
        <authorList>
            <person name="Lin R."/>
            <person name="Jiao Y."/>
            <person name="Sun X."/>
            <person name="Ling J."/>
            <person name="Xie B."/>
            <person name="Cheng X."/>
        </authorList>
    </citation>
    <scope>NUCLEOTIDE SEQUENCE</scope>
    <source>
        <strain evidence="9">HR02</strain>
    </source>
</reference>
<keyword evidence="3" id="KW-0479">Metal-binding</keyword>
<evidence type="ECO:0000256" key="6">
    <source>
        <dbReference type="ARBA" id="ARBA00023242"/>
    </source>
</evidence>
<evidence type="ECO:0000313" key="9">
    <source>
        <dbReference type="EMBL" id="KAH0964295.1"/>
    </source>
</evidence>
<evidence type="ECO:0000259" key="8">
    <source>
        <dbReference type="Pfam" id="PF04998"/>
    </source>
</evidence>
<dbReference type="AlphaFoldDB" id="A0A9P8SK17"/>
<feature type="domain" description="RNA polymerase Rpb1" evidence="8">
    <location>
        <begin position="24"/>
        <end position="125"/>
    </location>
</feature>
<evidence type="ECO:0000256" key="2">
    <source>
        <dbReference type="ARBA" id="ARBA00012418"/>
    </source>
</evidence>
<dbReference type="GO" id="GO:0003677">
    <property type="term" value="F:DNA binding"/>
    <property type="evidence" value="ECO:0007669"/>
    <property type="project" value="InterPro"/>
</dbReference>
<dbReference type="InterPro" id="IPR015700">
    <property type="entry name" value="RPC1"/>
</dbReference>
<dbReference type="OrthoDB" id="270392at2759"/>